<dbReference type="InterPro" id="IPR004513">
    <property type="entry name" value="FtsX"/>
</dbReference>
<dbReference type="InterPro" id="IPR003838">
    <property type="entry name" value="ABC3_permease_C"/>
</dbReference>
<accession>A0A519BPJ0</accession>
<dbReference type="PANTHER" id="PTHR47755">
    <property type="entry name" value="CELL DIVISION PROTEIN FTSX"/>
    <property type="match status" value="1"/>
</dbReference>
<dbReference type="Pfam" id="PF02687">
    <property type="entry name" value="FtsX"/>
    <property type="match status" value="1"/>
</dbReference>
<protein>
    <submittedName>
        <fullName evidence="8">FtsX-like permease family protein</fullName>
    </submittedName>
</protein>
<evidence type="ECO:0000259" key="7">
    <source>
        <dbReference type="Pfam" id="PF02687"/>
    </source>
</evidence>
<organism evidence="8 9">
    <name type="scientific">Candidatus Acididesulfobacter diazotrophicus</name>
    <dbReference type="NCBI Taxonomy" id="2597226"/>
    <lineage>
        <taxon>Bacteria</taxon>
        <taxon>Deltaproteobacteria</taxon>
        <taxon>Candidatus Acidulodesulfobacterales</taxon>
        <taxon>Candidatus Acididesulfobacter</taxon>
    </lineage>
</organism>
<dbReference type="PANTHER" id="PTHR47755:SF1">
    <property type="entry name" value="CELL DIVISION PROTEIN FTSX"/>
    <property type="match status" value="1"/>
</dbReference>
<dbReference type="GO" id="GO:0005886">
    <property type="term" value="C:plasma membrane"/>
    <property type="evidence" value="ECO:0007669"/>
    <property type="project" value="UniProtKB-SubCell"/>
</dbReference>
<keyword evidence="4 6" id="KW-1133">Transmembrane helix</keyword>
<name>A0A519BPJ0_9DELT</name>
<feature type="transmembrane region" description="Helical" evidence="6">
    <location>
        <begin position="185"/>
        <end position="212"/>
    </location>
</feature>
<dbReference type="Proteomes" id="UP000319296">
    <property type="component" value="Unassembled WGS sequence"/>
</dbReference>
<evidence type="ECO:0000256" key="4">
    <source>
        <dbReference type="ARBA" id="ARBA00022989"/>
    </source>
</evidence>
<evidence type="ECO:0000256" key="5">
    <source>
        <dbReference type="ARBA" id="ARBA00023136"/>
    </source>
</evidence>
<evidence type="ECO:0000256" key="2">
    <source>
        <dbReference type="ARBA" id="ARBA00022475"/>
    </source>
</evidence>
<comment type="subcellular location">
    <subcellularLocation>
        <location evidence="1">Cell membrane</location>
        <topology evidence="1">Multi-pass membrane protein</topology>
    </subcellularLocation>
</comment>
<dbReference type="AlphaFoldDB" id="A0A519BPJ0"/>
<feature type="domain" description="ABC3 transporter permease C-terminal" evidence="7">
    <location>
        <begin position="195"/>
        <end position="312"/>
    </location>
</feature>
<feature type="transmembrane region" description="Helical" evidence="6">
    <location>
        <begin position="28"/>
        <end position="51"/>
    </location>
</feature>
<keyword evidence="3 6" id="KW-0812">Transmembrane</keyword>
<gene>
    <name evidence="8" type="ORF">EVG15_01830</name>
</gene>
<comment type="caution">
    <text evidence="8">The sequence shown here is derived from an EMBL/GenBank/DDBJ whole genome shotgun (WGS) entry which is preliminary data.</text>
</comment>
<sequence>MISQKINYLNNYFKIAFLNIKSNIAGNIFALSIMSFSFFIMLFFMLSYINIYNYMLSFEKNNTMIIFLKNTNNKNSEEAHFNKVRFNRIIASNIINKIKKFKGVKKVKYYSNKLSYKFMIKHTPKIKSILAKIKPAYFPKIIKIYFNSNYISKIYLSNIYLRLKSMRHIKFVYYSKLMEDRINQFIFFTKIIGFIVLMFLFISSVFVSYSAIKLIILRKQNDIEILKLIGATNNYIKIPMYIESGIGSVFAFILSLILLFAIFNIFIYYRFNNFLAFFKINIIFLSSFDVFIIFFVALLSGILGTYFSSRKFF</sequence>
<evidence type="ECO:0000256" key="6">
    <source>
        <dbReference type="SAM" id="Phobius"/>
    </source>
</evidence>
<evidence type="ECO:0000313" key="8">
    <source>
        <dbReference type="EMBL" id="RZD19201.1"/>
    </source>
</evidence>
<proteinExistence type="predicted"/>
<feature type="transmembrane region" description="Helical" evidence="6">
    <location>
        <begin position="249"/>
        <end position="269"/>
    </location>
</feature>
<keyword evidence="5 6" id="KW-0472">Membrane</keyword>
<dbReference type="EMBL" id="SGBB01000002">
    <property type="protein sequence ID" value="RZD19201.1"/>
    <property type="molecule type" value="Genomic_DNA"/>
</dbReference>
<keyword evidence="2" id="KW-1003">Cell membrane</keyword>
<evidence type="ECO:0000313" key="9">
    <source>
        <dbReference type="Proteomes" id="UP000319296"/>
    </source>
</evidence>
<reference evidence="8 9" key="1">
    <citation type="journal article" date="2019" name="ISME J.">
        <title>Insights into ecological role of a new deltaproteobacterial order Candidatus Acidulodesulfobacterales by metagenomics and metatranscriptomics.</title>
        <authorList>
            <person name="Tan S."/>
            <person name="Liu J."/>
            <person name="Fang Y."/>
            <person name="Hedlund B.P."/>
            <person name="Lian Z.H."/>
            <person name="Huang L.Y."/>
            <person name="Li J.T."/>
            <person name="Huang L.N."/>
            <person name="Li W.J."/>
            <person name="Jiang H.C."/>
            <person name="Dong H.L."/>
            <person name="Shu W.S."/>
        </authorList>
    </citation>
    <scope>NUCLEOTIDE SEQUENCE [LARGE SCALE GENOMIC DNA]</scope>
    <source>
        <strain evidence="8">AP1</strain>
    </source>
</reference>
<evidence type="ECO:0000256" key="3">
    <source>
        <dbReference type="ARBA" id="ARBA00022692"/>
    </source>
</evidence>
<evidence type="ECO:0000256" key="1">
    <source>
        <dbReference type="ARBA" id="ARBA00004651"/>
    </source>
</evidence>
<dbReference type="GO" id="GO:0051301">
    <property type="term" value="P:cell division"/>
    <property type="evidence" value="ECO:0007669"/>
    <property type="project" value="InterPro"/>
</dbReference>
<feature type="transmembrane region" description="Helical" evidence="6">
    <location>
        <begin position="281"/>
        <end position="307"/>
    </location>
</feature>